<keyword evidence="2" id="KW-1185">Reference proteome</keyword>
<evidence type="ECO:0000313" key="1">
    <source>
        <dbReference type="EMBL" id="GAA3130785.1"/>
    </source>
</evidence>
<proteinExistence type="predicted"/>
<dbReference type="EMBL" id="BAAAVM010000018">
    <property type="protein sequence ID" value="GAA3130785.1"/>
    <property type="molecule type" value="Genomic_DNA"/>
</dbReference>
<dbReference type="Proteomes" id="UP001500893">
    <property type="component" value="Unassembled WGS sequence"/>
</dbReference>
<name>A0ABP6MYR9_9ACTN</name>
<accession>A0ABP6MYR9</accession>
<reference evidence="2" key="1">
    <citation type="journal article" date="2019" name="Int. J. Syst. Evol. Microbiol.">
        <title>The Global Catalogue of Microorganisms (GCM) 10K type strain sequencing project: providing services to taxonomists for standard genome sequencing and annotation.</title>
        <authorList>
            <consortium name="The Broad Institute Genomics Platform"/>
            <consortium name="The Broad Institute Genome Sequencing Center for Infectious Disease"/>
            <person name="Wu L."/>
            <person name="Ma J."/>
        </authorList>
    </citation>
    <scope>NUCLEOTIDE SEQUENCE [LARGE SCALE GENOMIC DNA]</scope>
    <source>
        <strain evidence="2">JCM 11574</strain>
    </source>
</reference>
<organism evidence="1 2">
    <name type="scientific">Streptomyces rameus</name>
    <dbReference type="NCBI Taxonomy" id="68261"/>
    <lineage>
        <taxon>Bacteria</taxon>
        <taxon>Bacillati</taxon>
        <taxon>Actinomycetota</taxon>
        <taxon>Actinomycetes</taxon>
        <taxon>Kitasatosporales</taxon>
        <taxon>Streptomycetaceae</taxon>
        <taxon>Streptomyces</taxon>
    </lineage>
</organism>
<comment type="caution">
    <text evidence="1">The sequence shown here is derived from an EMBL/GenBank/DDBJ whole genome shotgun (WGS) entry which is preliminary data.</text>
</comment>
<gene>
    <name evidence="1" type="ORF">GCM10010521_16050</name>
</gene>
<protein>
    <recommendedName>
        <fullName evidence="3">DUF3800 domain-containing protein</fullName>
    </recommendedName>
</protein>
<evidence type="ECO:0000313" key="2">
    <source>
        <dbReference type="Proteomes" id="UP001500893"/>
    </source>
</evidence>
<sequence length="234" mass="26649">MLKLFMDESGNGNASQPLIVGAVELGEDADDIEKKIRDLHRDLSARRSLAGLPSFEKFRENGFHSSTDPLEVSGPFTELMRRIFFRAYMVTTNRTHFPNVAEPELIELMYVKLLSDLSIRHRREAELLCYIEQSEDMKSILGRLPDSVARQARKTAGQSVSLPRINATIVGKRDYMSTAIIDYVMAAVSRWLKADRTTSAESYFYRAFSEIEPSISMLYSFEDGRISSRKDPLH</sequence>
<evidence type="ECO:0008006" key="3">
    <source>
        <dbReference type="Google" id="ProtNLM"/>
    </source>
</evidence>